<evidence type="ECO:0000256" key="1">
    <source>
        <dbReference type="SAM" id="SignalP"/>
    </source>
</evidence>
<dbReference type="AlphaFoldDB" id="A0A9W8YCB1"/>
<organism evidence="2 3">
    <name type="scientific">Neocucurbitaria cava</name>
    <dbReference type="NCBI Taxonomy" id="798079"/>
    <lineage>
        <taxon>Eukaryota</taxon>
        <taxon>Fungi</taxon>
        <taxon>Dikarya</taxon>
        <taxon>Ascomycota</taxon>
        <taxon>Pezizomycotina</taxon>
        <taxon>Dothideomycetes</taxon>
        <taxon>Pleosporomycetidae</taxon>
        <taxon>Pleosporales</taxon>
        <taxon>Pleosporineae</taxon>
        <taxon>Cucurbitariaceae</taxon>
        <taxon>Neocucurbitaria</taxon>
    </lineage>
</organism>
<dbReference type="Gene3D" id="2.40.160.20">
    <property type="match status" value="1"/>
</dbReference>
<feature type="signal peptide" evidence="1">
    <location>
        <begin position="1"/>
        <end position="21"/>
    </location>
</feature>
<dbReference type="EMBL" id="JAPEUY010000004">
    <property type="protein sequence ID" value="KAJ4373769.1"/>
    <property type="molecule type" value="Genomic_DNA"/>
</dbReference>
<name>A0A9W8YCB1_9PLEO</name>
<proteinExistence type="predicted"/>
<gene>
    <name evidence="2" type="ORF">N0V83_002508</name>
</gene>
<feature type="chain" id="PRO_5040979507" evidence="1">
    <location>
        <begin position="22"/>
        <end position="174"/>
    </location>
</feature>
<reference evidence="2" key="1">
    <citation type="submission" date="2022-10" db="EMBL/GenBank/DDBJ databases">
        <title>Tapping the CABI collections for fungal endophytes: first genome assemblies for Collariella, Neodidymelliopsis, Ascochyta clinopodiicola, Didymella pomorum, Didymosphaeria variabile, Neocosmospora piperis and Neocucurbitaria cava.</title>
        <authorList>
            <person name="Hill R."/>
        </authorList>
    </citation>
    <scope>NUCLEOTIDE SEQUENCE</scope>
    <source>
        <strain evidence="2">IMI 356814</strain>
    </source>
</reference>
<evidence type="ECO:0000313" key="3">
    <source>
        <dbReference type="Proteomes" id="UP001140560"/>
    </source>
</evidence>
<keyword evidence="3" id="KW-1185">Reference proteome</keyword>
<protein>
    <submittedName>
        <fullName evidence="2">Uncharacterized protein</fullName>
    </submittedName>
</protein>
<evidence type="ECO:0000313" key="2">
    <source>
        <dbReference type="EMBL" id="KAJ4373769.1"/>
    </source>
</evidence>
<dbReference type="Proteomes" id="UP001140560">
    <property type="component" value="Unassembled WGS sequence"/>
</dbReference>
<comment type="caution">
    <text evidence="2">The sequence shown here is derived from an EMBL/GenBank/DDBJ whole genome shotgun (WGS) entry which is preliminary data.</text>
</comment>
<sequence length="174" mass="18346">MLFSGVVSPLLFSILASSAKANIFEERSDRALPFNFTYAFTAQLNLGKPLPPINITGGVLNTEPILNGTVTGPAINATVTGGIATPSIYQNGIIQVPTIQVWGITSEGYGFVINELGIGSPKGQVTRIQLTIGGLSKKYQALQDSYVLATVNPNKEQTKVAVQGYIVGNAASYV</sequence>
<dbReference type="OrthoDB" id="5419179at2759"/>
<keyword evidence="1" id="KW-0732">Signal</keyword>
<accession>A0A9W8YCB1</accession>